<sequence length="62" mass="7169">QRVQNARFFRKIKPHRKCGELDVPLIIVKEVGALLNAIPESLNPEVIYKFVDDIHRGVIIDF</sequence>
<feature type="non-terminal residue" evidence="1">
    <location>
        <position position="62"/>
    </location>
</feature>
<dbReference type="Proteomes" id="UP000789901">
    <property type="component" value="Unassembled WGS sequence"/>
</dbReference>
<feature type="non-terminal residue" evidence="1">
    <location>
        <position position="1"/>
    </location>
</feature>
<evidence type="ECO:0000313" key="1">
    <source>
        <dbReference type="EMBL" id="CAG8847088.1"/>
    </source>
</evidence>
<proteinExistence type="predicted"/>
<comment type="caution">
    <text evidence="1">The sequence shown here is derived from an EMBL/GenBank/DDBJ whole genome shotgun (WGS) entry which is preliminary data.</text>
</comment>
<evidence type="ECO:0000313" key="2">
    <source>
        <dbReference type="Proteomes" id="UP000789901"/>
    </source>
</evidence>
<protein>
    <submittedName>
        <fullName evidence="1">10651_t:CDS:1</fullName>
    </submittedName>
</protein>
<keyword evidence="2" id="KW-1185">Reference proteome</keyword>
<reference evidence="1 2" key="1">
    <citation type="submission" date="2021-06" db="EMBL/GenBank/DDBJ databases">
        <authorList>
            <person name="Kallberg Y."/>
            <person name="Tangrot J."/>
            <person name="Rosling A."/>
        </authorList>
    </citation>
    <scope>NUCLEOTIDE SEQUENCE [LARGE SCALE GENOMIC DNA]</scope>
    <source>
        <strain evidence="1 2">120-4 pot B 10/14</strain>
    </source>
</reference>
<accession>A0ABN7X5Q0</accession>
<organism evidence="1 2">
    <name type="scientific">Gigaspora margarita</name>
    <dbReference type="NCBI Taxonomy" id="4874"/>
    <lineage>
        <taxon>Eukaryota</taxon>
        <taxon>Fungi</taxon>
        <taxon>Fungi incertae sedis</taxon>
        <taxon>Mucoromycota</taxon>
        <taxon>Glomeromycotina</taxon>
        <taxon>Glomeromycetes</taxon>
        <taxon>Diversisporales</taxon>
        <taxon>Gigasporaceae</taxon>
        <taxon>Gigaspora</taxon>
    </lineage>
</organism>
<dbReference type="EMBL" id="CAJVQB010086149">
    <property type="protein sequence ID" value="CAG8847088.1"/>
    <property type="molecule type" value="Genomic_DNA"/>
</dbReference>
<gene>
    <name evidence="1" type="ORF">GMARGA_LOCUS38490</name>
</gene>
<name>A0ABN7X5Q0_GIGMA</name>